<evidence type="ECO:0000313" key="4">
    <source>
        <dbReference type="Proteomes" id="UP000005237"/>
    </source>
</evidence>
<feature type="domain" description="26S proteasome regulatory subunit RPN2 C-terminal" evidence="2">
    <location>
        <begin position="17"/>
        <end position="81"/>
    </location>
</feature>
<proteinExistence type="predicted"/>
<organism evidence="3 4">
    <name type="scientific">Caenorhabditis japonica</name>
    <dbReference type="NCBI Taxonomy" id="281687"/>
    <lineage>
        <taxon>Eukaryota</taxon>
        <taxon>Metazoa</taxon>
        <taxon>Ecdysozoa</taxon>
        <taxon>Nematoda</taxon>
        <taxon>Chromadorea</taxon>
        <taxon>Rhabditida</taxon>
        <taxon>Rhabditina</taxon>
        <taxon>Rhabditomorpha</taxon>
        <taxon>Rhabditoidea</taxon>
        <taxon>Rhabditidae</taxon>
        <taxon>Peloderinae</taxon>
        <taxon>Caenorhabditis</taxon>
    </lineage>
</organism>
<name>A0A8R1IP92_CAEJA</name>
<reference evidence="4" key="1">
    <citation type="submission" date="2010-08" db="EMBL/GenBank/DDBJ databases">
        <authorList>
            <consortium name="Caenorhabditis japonica Sequencing Consortium"/>
            <person name="Wilson R.K."/>
        </authorList>
    </citation>
    <scope>NUCLEOTIDE SEQUENCE [LARGE SCALE GENOMIC DNA]</scope>
    <source>
        <strain evidence="4">DF5081</strain>
    </source>
</reference>
<feature type="region of interest" description="Disordered" evidence="1">
    <location>
        <begin position="14"/>
        <end position="37"/>
    </location>
</feature>
<dbReference type="Pfam" id="PF18004">
    <property type="entry name" value="RPN2_C"/>
    <property type="match status" value="1"/>
</dbReference>
<evidence type="ECO:0000256" key="1">
    <source>
        <dbReference type="SAM" id="MobiDB-lite"/>
    </source>
</evidence>
<dbReference type="Proteomes" id="UP000005237">
    <property type="component" value="Unassembled WGS sequence"/>
</dbReference>
<accession>A0A8R1IP92</accession>
<protein>
    <submittedName>
        <fullName evidence="3">RPN2_C domain-containing protein</fullName>
    </submittedName>
</protein>
<dbReference type="EnsemblMetazoa" id="CJA34309a.1">
    <property type="protein sequence ID" value="CJA34309a.1"/>
    <property type="gene ID" value="WBGene00210156"/>
</dbReference>
<sequence length="113" mass="12671">MTVLIRTVLIQDSSDSGAKEARVQEEKSRPTHRLNNPARVIPKQKEYMGFVDQKTYKPMKTLVKGGIVVADRLDKDKEETFVSEVVSKVVLPSGSSNVEHKAPAPFEINLNDY</sequence>
<evidence type="ECO:0000259" key="2">
    <source>
        <dbReference type="Pfam" id="PF18004"/>
    </source>
</evidence>
<dbReference type="AlphaFoldDB" id="A0A8R1IP92"/>
<dbReference type="InterPro" id="IPR040623">
    <property type="entry name" value="RPN2_C"/>
</dbReference>
<feature type="compositionally biased region" description="Basic and acidic residues" evidence="1">
    <location>
        <begin position="17"/>
        <end position="29"/>
    </location>
</feature>
<keyword evidence="4" id="KW-1185">Reference proteome</keyword>
<reference evidence="3" key="2">
    <citation type="submission" date="2022-06" db="UniProtKB">
        <authorList>
            <consortium name="EnsemblMetazoa"/>
        </authorList>
    </citation>
    <scope>IDENTIFICATION</scope>
    <source>
        <strain evidence="3">DF5081</strain>
    </source>
</reference>
<evidence type="ECO:0000313" key="3">
    <source>
        <dbReference type="EnsemblMetazoa" id="CJA34309a.1"/>
    </source>
</evidence>